<dbReference type="InterPro" id="IPR012338">
    <property type="entry name" value="Beta-lactam/transpept-like"/>
</dbReference>
<dbReference type="InterPro" id="IPR052907">
    <property type="entry name" value="Beta-lactamase/esterase"/>
</dbReference>
<dbReference type="Pfam" id="PF00144">
    <property type="entry name" value="Beta-lactamase"/>
    <property type="match status" value="1"/>
</dbReference>
<name>A0A1G6SUM5_9NOCA</name>
<gene>
    <name evidence="3" type="ORF">SAMN05444580_103280</name>
</gene>
<feature type="compositionally biased region" description="Pro residues" evidence="1">
    <location>
        <begin position="402"/>
        <end position="411"/>
    </location>
</feature>
<evidence type="ECO:0000259" key="2">
    <source>
        <dbReference type="Pfam" id="PF00144"/>
    </source>
</evidence>
<sequence>MTNCDRAGAAAPVSGVVDPAFAAVAEEFDRNFTARGEAGASLHVLVDGRPVVDLWGGVADPETGRPWEQDTVGVVFSCTKAAVALCVHLLLASCEIREDMPVTQVWPQFGANGKGDITIGMLLNHSAGIPVLSEPLGSGMLEDWEYMVGRIADQAPFWRPGERHGYHPVTFGFVLGEVVRRVTGSSIGGFFASEIAGPQGLDFWIGLPPEIEPRVAPIVKGIAGEVTTTPFIDAALHQRGSIPNLFVFNSGDWSRVGVNTRAGRAAEIPAANGVTNGRGLAQMYANVLRGPVVGSLGGLESALAHSMPVSDGLDATLLMRTRFRGGFMLSMDNGAHLGDGHSMRIGSRAFGHCGSGGSIGFADPELGLSVGYTMNKQGPGTLLNERGRALVDAIYRSLGQSVPPPPAPPEPQIEQDQR</sequence>
<protein>
    <submittedName>
        <fullName evidence="3">CubicO group peptidase, beta-lactamase class C family</fullName>
    </submittedName>
</protein>
<evidence type="ECO:0000313" key="3">
    <source>
        <dbReference type="EMBL" id="SDD20572.1"/>
    </source>
</evidence>
<dbReference type="PANTHER" id="PTHR43319">
    <property type="entry name" value="BETA-LACTAMASE-RELATED"/>
    <property type="match status" value="1"/>
</dbReference>
<dbReference type="Proteomes" id="UP000199417">
    <property type="component" value="Unassembled WGS sequence"/>
</dbReference>
<dbReference type="PANTHER" id="PTHR43319:SF3">
    <property type="entry name" value="BETA-LACTAMASE-RELATED DOMAIN-CONTAINING PROTEIN"/>
    <property type="match status" value="1"/>
</dbReference>
<keyword evidence="4" id="KW-1185">Reference proteome</keyword>
<dbReference type="EMBL" id="FNAB01000003">
    <property type="protein sequence ID" value="SDD20572.1"/>
    <property type="molecule type" value="Genomic_DNA"/>
</dbReference>
<dbReference type="InterPro" id="IPR001466">
    <property type="entry name" value="Beta-lactam-related"/>
</dbReference>
<dbReference type="SUPFAM" id="SSF56601">
    <property type="entry name" value="beta-lactamase/transpeptidase-like"/>
    <property type="match status" value="1"/>
</dbReference>
<dbReference type="Gene3D" id="3.40.710.10">
    <property type="entry name" value="DD-peptidase/beta-lactamase superfamily"/>
    <property type="match status" value="1"/>
</dbReference>
<feature type="region of interest" description="Disordered" evidence="1">
    <location>
        <begin position="398"/>
        <end position="418"/>
    </location>
</feature>
<organism evidence="3 4">
    <name type="scientific">Rhodococcus tukisamuensis</name>
    <dbReference type="NCBI Taxonomy" id="168276"/>
    <lineage>
        <taxon>Bacteria</taxon>
        <taxon>Bacillati</taxon>
        <taxon>Actinomycetota</taxon>
        <taxon>Actinomycetes</taxon>
        <taxon>Mycobacteriales</taxon>
        <taxon>Nocardiaceae</taxon>
        <taxon>Rhodococcus</taxon>
    </lineage>
</organism>
<feature type="domain" description="Beta-lactamase-related" evidence="2">
    <location>
        <begin position="28"/>
        <end position="389"/>
    </location>
</feature>
<reference evidence="3 4" key="1">
    <citation type="submission" date="2016-10" db="EMBL/GenBank/DDBJ databases">
        <authorList>
            <person name="de Groot N.N."/>
        </authorList>
    </citation>
    <scope>NUCLEOTIDE SEQUENCE [LARGE SCALE GENOMIC DNA]</scope>
    <source>
        <strain evidence="3 4">JCM 11308</strain>
    </source>
</reference>
<evidence type="ECO:0000256" key="1">
    <source>
        <dbReference type="SAM" id="MobiDB-lite"/>
    </source>
</evidence>
<dbReference type="STRING" id="168276.SAMN05444580_103280"/>
<accession>A0A1G6SUM5</accession>
<evidence type="ECO:0000313" key="4">
    <source>
        <dbReference type="Proteomes" id="UP000199417"/>
    </source>
</evidence>
<proteinExistence type="predicted"/>
<dbReference type="AlphaFoldDB" id="A0A1G6SUM5"/>